<evidence type="ECO:0000259" key="4">
    <source>
        <dbReference type="PROSITE" id="PS51145"/>
    </source>
</evidence>
<evidence type="ECO:0000259" key="3">
    <source>
        <dbReference type="PROSITE" id="PS50006"/>
    </source>
</evidence>
<dbReference type="PANTHER" id="PTHR23308">
    <property type="entry name" value="NUCLEAR INHIBITOR OF PROTEIN PHOSPHATASE-1"/>
    <property type="match status" value="1"/>
</dbReference>
<dbReference type="InterPro" id="IPR008984">
    <property type="entry name" value="SMAD_FHA_dom_sf"/>
</dbReference>
<reference evidence="5 6" key="1">
    <citation type="submission" date="2018-12" db="EMBL/GenBank/DDBJ databases">
        <title>Genome Sequence of Candidatus Viridilinea halotolerans isolated from saline sulfide-rich spring.</title>
        <authorList>
            <person name="Grouzdev D.S."/>
            <person name="Burganskaya E.I."/>
            <person name="Krutkina M.S."/>
            <person name="Sukhacheva M.V."/>
            <person name="Gorlenko V.M."/>
        </authorList>
    </citation>
    <scope>NUCLEOTIDE SEQUENCE [LARGE SCALE GENOMIC DNA]</scope>
    <source>
        <strain evidence="5">Chok-6</strain>
    </source>
</reference>
<dbReference type="AlphaFoldDB" id="A0A426U0C3"/>
<evidence type="ECO:0000256" key="1">
    <source>
        <dbReference type="SAM" id="MobiDB-lite"/>
    </source>
</evidence>
<name>A0A426U0C3_9CHLR</name>
<dbReference type="SUPFAM" id="SSF49879">
    <property type="entry name" value="SMAD/FHA domain"/>
    <property type="match status" value="1"/>
</dbReference>
<dbReference type="Proteomes" id="UP000280307">
    <property type="component" value="Unassembled WGS sequence"/>
</dbReference>
<evidence type="ECO:0000313" key="6">
    <source>
        <dbReference type="Proteomes" id="UP000280307"/>
    </source>
</evidence>
<gene>
    <name evidence="5" type="ORF">EI684_10340</name>
</gene>
<accession>A0A426U0C3</accession>
<dbReference type="Pfam" id="PF00791">
    <property type="entry name" value="ZU5"/>
    <property type="match status" value="1"/>
</dbReference>
<dbReference type="EMBL" id="RSAS01000403">
    <property type="protein sequence ID" value="RRR72251.1"/>
    <property type="molecule type" value="Genomic_DNA"/>
</dbReference>
<feature type="region of interest" description="Disordered" evidence="1">
    <location>
        <begin position="120"/>
        <end position="177"/>
    </location>
</feature>
<dbReference type="Gene3D" id="2.60.200.20">
    <property type="match status" value="1"/>
</dbReference>
<dbReference type="PROSITE" id="PS51145">
    <property type="entry name" value="ZU5"/>
    <property type="match status" value="1"/>
</dbReference>
<dbReference type="PROSITE" id="PS50006">
    <property type="entry name" value="FHA_DOMAIN"/>
    <property type="match status" value="1"/>
</dbReference>
<evidence type="ECO:0000313" key="5">
    <source>
        <dbReference type="EMBL" id="RRR72251.1"/>
    </source>
</evidence>
<dbReference type="InterPro" id="IPR000253">
    <property type="entry name" value="FHA_dom"/>
</dbReference>
<feature type="compositionally biased region" description="Pro residues" evidence="1">
    <location>
        <begin position="124"/>
        <end position="173"/>
    </location>
</feature>
<feature type="domain" description="FHA" evidence="3">
    <location>
        <begin position="32"/>
        <end position="81"/>
    </location>
</feature>
<keyword evidence="2" id="KW-1133">Transmembrane helix</keyword>
<dbReference type="InterPro" id="IPR000906">
    <property type="entry name" value="ZU5_dom"/>
</dbReference>
<dbReference type="Gene3D" id="2.60.120.380">
    <property type="match status" value="1"/>
</dbReference>
<dbReference type="InterPro" id="IPR050923">
    <property type="entry name" value="Cell_Proc_Reg/RNA_Proc"/>
</dbReference>
<sequence>MYPPNSQQPMITLTGQTSELNGQVFRGSGTNLVLGRQQGSPLHINHSQVSRQHARLLLEGGQWLVEDLNSANGTFVNGQRTSGRVPLRPGDRLGLGSYEFIFQSSGNPADDRTLLATPAAYQAPPHPPQPQAPPQIYPQPQAPMAPPQGYPQPPQGYPQPPQGYPQQPQPPPNIYVQAAPQPKRRSCFGTCLIVGIILLFVTVIPTVGLGIYFYDDLRSAMNELGIGGGDGVSGNENVSVQSNVGGLVTTASGANLMIPPGAVPPQEDGNAGEMVFSMQEVPDRTPTLPGEFTPLGSVYQLGPEGFTFNAPIMLNLPIPAGVDPETVIGVTYFDEATNAWQILPAAVDMENRVATVATTHFSPWGVFGAANPDARNWRNNNGGTIRVSNEHRYNSGTYPAESERRLPYTVSYGVCIRSYNLDDPAQSSAWSAPTDWTMTVSDYVHPMSDRSAQRRQLDWWLPSGNYELIEVWHFSEVNQSPLYVPRFASYWRPIGPVRISARSQQAYSYSEASLALSSYTAGRPPCFGIQDTSVGTGDVQITLSWNASIDLDLYVTDPNGETIFYGNTSSSSGGQLDRDNLCSNMVVGRPENIFWPSGGAPSGTYTISVNYYGNCSDSGATSFTVRAVVQGQVQTFTGSVSPSNATVEVGTVRVR</sequence>
<dbReference type="Gene3D" id="2.60.220.30">
    <property type="match status" value="1"/>
</dbReference>
<proteinExistence type="predicted"/>
<keyword evidence="2" id="KW-0472">Membrane</keyword>
<feature type="transmembrane region" description="Helical" evidence="2">
    <location>
        <begin position="191"/>
        <end position="214"/>
    </location>
</feature>
<keyword evidence="2" id="KW-0812">Transmembrane</keyword>
<protein>
    <submittedName>
        <fullName evidence="5">FHA domain-containing protein</fullName>
    </submittedName>
</protein>
<dbReference type="Pfam" id="PF00498">
    <property type="entry name" value="FHA"/>
    <property type="match status" value="1"/>
</dbReference>
<organism evidence="5 6">
    <name type="scientific">Candidatus Viridilinea halotolerans</name>
    <dbReference type="NCBI Taxonomy" id="2491704"/>
    <lineage>
        <taxon>Bacteria</taxon>
        <taxon>Bacillati</taxon>
        <taxon>Chloroflexota</taxon>
        <taxon>Chloroflexia</taxon>
        <taxon>Chloroflexales</taxon>
        <taxon>Chloroflexineae</taxon>
        <taxon>Oscillochloridaceae</taxon>
        <taxon>Candidatus Viridilinea</taxon>
    </lineage>
</organism>
<comment type="caution">
    <text evidence="5">The sequence shown here is derived from an EMBL/GenBank/DDBJ whole genome shotgun (WGS) entry which is preliminary data.</text>
</comment>
<feature type="domain" description="ZU5" evidence="4">
    <location>
        <begin position="234"/>
        <end position="370"/>
    </location>
</feature>
<dbReference type="SMART" id="SM00240">
    <property type="entry name" value="FHA"/>
    <property type="match status" value="1"/>
</dbReference>
<dbReference type="CDD" id="cd00060">
    <property type="entry name" value="FHA"/>
    <property type="match status" value="1"/>
</dbReference>
<evidence type="ECO:0000256" key="2">
    <source>
        <dbReference type="SAM" id="Phobius"/>
    </source>
</evidence>